<dbReference type="Gene3D" id="3.10.310.10">
    <property type="entry name" value="Diaminopimelate Epimerase, Chain A, domain 1"/>
    <property type="match status" value="2"/>
</dbReference>
<dbReference type="SUPFAM" id="SSF54506">
    <property type="entry name" value="Diaminopimelate epimerase-like"/>
    <property type="match status" value="2"/>
</dbReference>
<name>A0ABP9LCB7_9GAMM</name>
<dbReference type="GO" id="GO:0016853">
    <property type="term" value="F:isomerase activity"/>
    <property type="evidence" value="ECO:0007669"/>
    <property type="project" value="UniProtKB-KW"/>
</dbReference>
<dbReference type="InterPro" id="IPR007400">
    <property type="entry name" value="PrpF-like"/>
</dbReference>
<keyword evidence="2 3" id="KW-0413">Isomerase</keyword>
<comment type="similarity">
    <text evidence="1">Belongs to the PrpF family.</text>
</comment>
<dbReference type="PANTHER" id="PTHR43709:SF2">
    <property type="entry name" value="DUF453 DOMAIN PROTEIN (AFU_ORTHOLOGUE AFUA_6G00360)"/>
    <property type="match status" value="1"/>
</dbReference>
<protein>
    <submittedName>
        <fullName evidence="3">2-methylaconitate cis-trans isomerase PrpF</fullName>
    </submittedName>
</protein>
<comment type="caution">
    <text evidence="3">The sequence shown here is derived from an EMBL/GenBank/DDBJ whole genome shotgun (WGS) entry which is preliminary data.</text>
</comment>
<proteinExistence type="inferred from homology"/>
<evidence type="ECO:0000256" key="2">
    <source>
        <dbReference type="ARBA" id="ARBA00023235"/>
    </source>
</evidence>
<dbReference type="Proteomes" id="UP001501083">
    <property type="component" value="Unassembled WGS sequence"/>
</dbReference>
<reference evidence="4" key="1">
    <citation type="journal article" date="2019" name="Int. J. Syst. Evol. Microbiol.">
        <title>The Global Catalogue of Microorganisms (GCM) 10K type strain sequencing project: providing services to taxonomists for standard genome sequencing and annotation.</title>
        <authorList>
            <consortium name="The Broad Institute Genomics Platform"/>
            <consortium name="The Broad Institute Genome Sequencing Center for Infectious Disease"/>
            <person name="Wu L."/>
            <person name="Ma J."/>
        </authorList>
    </citation>
    <scope>NUCLEOTIDE SEQUENCE [LARGE SCALE GENOMIC DNA]</scope>
    <source>
        <strain evidence="4">JCM 19212</strain>
    </source>
</reference>
<evidence type="ECO:0000313" key="3">
    <source>
        <dbReference type="EMBL" id="GAA5073199.1"/>
    </source>
</evidence>
<evidence type="ECO:0000313" key="4">
    <source>
        <dbReference type="Proteomes" id="UP001501083"/>
    </source>
</evidence>
<dbReference type="EMBL" id="BAABKY010000002">
    <property type="protein sequence ID" value="GAA5073199.1"/>
    <property type="molecule type" value="Genomic_DNA"/>
</dbReference>
<sequence length="394" mass="41425">MSHAPQIRIPATYMRGGTSKGVFFRLEDLPERARVPGPARDALLMRVIGSPDPYGKHTDGMGGATSSTSKCVIIGKSSVPDHDVDYLYGQVSIDKAFVDWSGNCGNLSTAVGPLAIAAGIIDPARIPQDGICTVRIWQANIGKTIVAHVPITGGQVQETGDFELDGVTFPAAEIQLEFLNPSDDGEGGSMFPTGNLVDDLEVPGVGTFKATMITAGIPTIFLDAAELGYTGTELQGAINDDPKALARFEAIRAHGALRMGLIENLDQIATRQHSPKVAFVAPAQDYVSSSGKRIAAGEIDLHARALSMGKLHHAMMGTAAVAIGTAASIPGTLVNRAAGGGEREAVRFGHPSGTLRVGAQARMDDGQWTVTKAIMSRSARVLMEGWVRVPGDSF</sequence>
<dbReference type="RefSeq" id="WP_158986630.1">
    <property type="nucleotide sequence ID" value="NZ_BAABKY010000002.1"/>
</dbReference>
<dbReference type="PANTHER" id="PTHR43709">
    <property type="entry name" value="ACONITATE ISOMERASE-RELATED"/>
    <property type="match status" value="1"/>
</dbReference>
<dbReference type="Pfam" id="PF04303">
    <property type="entry name" value="PrpF"/>
    <property type="match status" value="1"/>
</dbReference>
<accession>A0ABP9LCB7</accession>
<evidence type="ECO:0000256" key="1">
    <source>
        <dbReference type="ARBA" id="ARBA00007673"/>
    </source>
</evidence>
<dbReference type="NCBIfam" id="TIGR02334">
    <property type="entry name" value="prpF"/>
    <property type="match status" value="1"/>
</dbReference>
<dbReference type="InterPro" id="IPR012709">
    <property type="entry name" value="PrpF"/>
</dbReference>
<organism evidence="3 4">
    <name type="scientific">Lysobacter panacisoli</name>
    <dbReference type="NCBI Taxonomy" id="1255263"/>
    <lineage>
        <taxon>Bacteria</taxon>
        <taxon>Pseudomonadati</taxon>
        <taxon>Pseudomonadota</taxon>
        <taxon>Gammaproteobacteria</taxon>
        <taxon>Lysobacterales</taxon>
        <taxon>Lysobacteraceae</taxon>
        <taxon>Lysobacter</taxon>
    </lineage>
</organism>
<gene>
    <name evidence="3" type="primary">prpF</name>
    <name evidence="3" type="ORF">GCM10025759_14100</name>
</gene>
<keyword evidence="4" id="KW-1185">Reference proteome</keyword>